<evidence type="ECO:0000313" key="1">
    <source>
        <dbReference type="EMBL" id="RCG27220.1"/>
    </source>
</evidence>
<dbReference type="EMBL" id="QOIL01000016">
    <property type="protein sequence ID" value="RCG27220.1"/>
    <property type="molecule type" value="Genomic_DNA"/>
</dbReference>
<dbReference type="AlphaFoldDB" id="A0A367FCA7"/>
<dbReference type="Gene3D" id="3.10.150.10">
    <property type="entry name" value="DNA Polymerase III, subunit A, domain 2"/>
    <property type="match status" value="1"/>
</dbReference>
<gene>
    <name evidence="1" type="ORF">DQ384_26230</name>
</gene>
<dbReference type="RefSeq" id="WP_114031559.1">
    <property type="nucleotide sequence ID" value="NZ_QOIL01000016.1"/>
</dbReference>
<dbReference type="SUPFAM" id="SSF55979">
    <property type="entry name" value="DNA clamp"/>
    <property type="match status" value="1"/>
</dbReference>
<organism evidence="1 2">
    <name type="scientific">Sphaerisporangium album</name>
    <dbReference type="NCBI Taxonomy" id="509200"/>
    <lineage>
        <taxon>Bacteria</taxon>
        <taxon>Bacillati</taxon>
        <taxon>Actinomycetota</taxon>
        <taxon>Actinomycetes</taxon>
        <taxon>Streptosporangiales</taxon>
        <taxon>Streptosporangiaceae</taxon>
        <taxon>Sphaerisporangium</taxon>
    </lineage>
</organism>
<name>A0A367FCA7_9ACTN</name>
<comment type="caution">
    <text evidence="1">The sequence shown here is derived from an EMBL/GenBank/DDBJ whole genome shotgun (WGS) entry which is preliminary data.</text>
</comment>
<dbReference type="InterPro" id="IPR046938">
    <property type="entry name" value="DNA_clamp_sf"/>
</dbReference>
<sequence>MTRIDMTTSELHELLVPVIPHASTDKDDPNYNVVRLETTDDTLYAVGTDRYTLGATRHPLGDTDPVKIAISVIDARNMLRTFRYTKDSDPQLTLVIDQLQLTSTDNPTPSGLSLRVDSEDGTRLTHQGQPAIAFNWRPIVAKMLHRPLAPVSPAVLLTPKYLPRWARAAHKWDHLTVLGGPRPGDPIAVLVGHRFVGLWMPITQEGFDPGRALDGNPWLEDCVPADGPVEPLLFPADAPDTGADA</sequence>
<evidence type="ECO:0008006" key="3">
    <source>
        <dbReference type="Google" id="ProtNLM"/>
    </source>
</evidence>
<reference evidence="1 2" key="1">
    <citation type="submission" date="2018-06" db="EMBL/GenBank/DDBJ databases">
        <title>Sphaerisporangium craniellae sp. nov., isolated from a marine sponge in the South China Sea.</title>
        <authorList>
            <person name="Li L."/>
        </authorList>
    </citation>
    <scope>NUCLEOTIDE SEQUENCE [LARGE SCALE GENOMIC DNA]</scope>
    <source>
        <strain evidence="1 2">CCTCC AA 208026</strain>
    </source>
</reference>
<keyword evidence="2" id="KW-1185">Reference proteome</keyword>
<accession>A0A367FCA7</accession>
<dbReference type="OrthoDB" id="4690396at2"/>
<evidence type="ECO:0000313" key="2">
    <source>
        <dbReference type="Proteomes" id="UP000253094"/>
    </source>
</evidence>
<dbReference type="Proteomes" id="UP000253094">
    <property type="component" value="Unassembled WGS sequence"/>
</dbReference>
<proteinExistence type="predicted"/>
<protein>
    <recommendedName>
        <fullName evidence="3">DNA polymerase III beta sliding clamp central domain-containing protein</fullName>
    </recommendedName>
</protein>